<evidence type="ECO:0000313" key="1">
    <source>
        <dbReference type="EMBL" id="GJD66076.1"/>
    </source>
</evidence>
<protein>
    <submittedName>
        <fullName evidence="1">Uncharacterized protein</fullName>
    </submittedName>
</protein>
<proteinExistence type="predicted"/>
<dbReference type="Proteomes" id="UP001055286">
    <property type="component" value="Unassembled WGS sequence"/>
</dbReference>
<accession>A0AA37HHN9</accession>
<sequence length="31" mass="3252">MPNRSSIVLASARVVPPPIAKRNVWSCSGAS</sequence>
<comment type="caution">
    <text evidence="1">The sequence shown here is derived from an EMBL/GenBank/DDBJ whole genome shotgun (WGS) entry which is preliminary data.</text>
</comment>
<keyword evidence="2" id="KW-1185">Reference proteome</keyword>
<name>A0AA37HHN9_9HYPH</name>
<reference evidence="1" key="2">
    <citation type="submission" date="2021-08" db="EMBL/GenBank/DDBJ databases">
        <authorList>
            <person name="Tani A."/>
            <person name="Ola A."/>
            <person name="Ogura Y."/>
            <person name="Katsura K."/>
            <person name="Hayashi T."/>
        </authorList>
    </citation>
    <scope>NUCLEOTIDE SEQUENCE</scope>
    <source>
        <strain evidence="1">JCM 32048</strain>
    </source>
</reference>
<dbReference type="EMBL" id="BPQJ01000054">
    <property type="protein sequence ID" value="GJD66076.1"/>
    <property type="molecule type" value="Genomic_DNA"/>
</dbReference>
<dbReference type="AlphaFoldDB" id="A0AA37HHN9"/>
<organism evidence="1 2">
    <name type="scientific">Methylobacterium frigidaeris</name>
    <dbReference type="NCBI Taxonomy" id="2038277"/>
    <lineage>
        <taxon>Bacteria</taxon>
        <taxon>Pseudomonadati</taxon>
        <taxon>Pseudomonadota</taxon>
        <taxon>Alphaproteobacteria</taxon>
        <taxon>Hyphomicrobiales</taxon>
        <taxon>Methylobacteriaceae</taxon>
        <taxon>Methylobacterium</taxon>
    </lineage>
</organism>
<reference evidence="1" key="1">
    <citation type="journal article" date="2016" name="Front. Microbiol.">
        <title>Genome Sequence of the Piezophilic, Mesophilic Sulfate-Reducing Bacterium Desulfovibrio indicus J2T.</title>
        <authorList>
            <person name="Cao J."/>
            <person name="Maignien L."/>
            <person name="Shao Z."/>
            <person name="Alain K."/>
            <person name="Jebbar M."/>
        </authorList>
    </citation>
    <scope>NUCLEOTIDE SEQUENCE</scope>
    <source>
        <strain evidence="1">JCM 32048</strain>
    </source>
</reference>
<gene>
    <name evidence="1" type="ORF">MPEAHAMD_6272</name>
</gene>
<evidence type="ECO:0000313" key="2">
    <source>
        <dbReference type="Proteomes" id="UP001055286"/>
    </source>
</evidence>